<dbReference type="InterPro" id="IPR027600">
    <property type="entry name" value="HprK-rel_A"/>
</dbReference>
<name>A0A4S4B098_9RHOO</name>
<evidence type="ECO:0000313" key="2">
    <source>
        <dbReference type="Proteomes" id="UP000308430"/>
    </source>
</evidence>
<dbReference type="SUPFAM" id="SSF53795">
    <property type="entry name" value="PEP carboxykinase-like"/>
    <property type="match status" value="1"/>
</dbReference>
<dbReference type="NCBIfam" id="TIGR04352">
    <property type="entry name" value="HprK_rel_A"/>
    <property type="match status" value="1"/>
</dbReference>
<accession>A0A4S4B098</accession>
<comment type="caution">
    <text evidence="1">The sequence shown here is derived from an EMBL/GenBank/DDBJ whole genome shotgun (WGS) entry which is preliminary data.</text>
</comment>
<sequence>MGAGPVARRAPALTAQPFAPLASFAPAPLRRLLAEGRLALRSGPLTVRITSSEAIVARNLALLYRQHPAADAPPFADFHVQIARPAGPRRWLRPQVEFRLDGHAPFLSLPAAQAFALLEWGMNWCIASHCHQYLVLHAAVLARGEDAVLLPAPPGAGKSTLCAFLAHRGWRLLSDELALLEPGSARVWGLARPINVKNASIGLLRTALPEAVFADAVPDTKKGTVAHIAPPPESVAEAALPARLRWIVTPRYQAGAPLSATPIGRPEAMAMLIDNAFNYDVLGEQAFVTLTDLLADVPCVDLHYARLEDAQGWFEALGR</sequence>
<dbReference type="AlphaFoldDB" id="A0A4S4B098"/>
<keyword evidence="2" id="KW-1185">Reference proteome</keyword>
<keyword evidence="1" id="KW-0808">Transferase</keyword>
<dbReference type="Gene3D" id="3.40.50.300">
    <property type="entry name" value="P-loop containing nucleotide triphosphate hydrolases"/>
    <property type="match status" value="1"/>
</dbReference>
<proteinExistence type="predicted"/>
<evidence type="ECO:0000313" key="1">
    <source>
        <dbReference type="EMBL" id="THF65900.1"/>
    </source>
</evidence>
<dbReference type="Proteomes" id="UP000308430">
    <property type="component" value="Unassembled WGS sequence"/>
</dbReference>
<dbReference type="OrthoDB" id="4544211at2"/>
<reference evidence="1 2" key="1">
    <citation type="submission" date="2019-04" db="EMBL/GenBank/DDBJ databases">
        <title>Azoarcus nasutitermitis sp. nov. isolated from termite nest.</title>
        <authorList>
            <person name="Lin S.-Y."/>
            <person name="Hameed A."/>
            <person name="Hsu Y.-H."/>
            <person name="Young C.-C."/>
        </authorList>
    </citation>
    <scope>NUCLEOTIDE SEQUENCE [LARGE SCALE GENOMIC DNA]</scope>
    <source>
        <strain evidence="1 2">CC-YHH838</strain>
    </source>
</reference>
<organism evidence="1 2">
    <name type="scientific">Pseudothauera nasutitermitis</name>
    <dbReference type="NCBI Taxonomy" id="2565930"/>
    <lineage>
        <taxon>Bacteria</taxon>
        <taxon>Pseudomonadati</taxon>
        <taxon>Pseudomonadota</taxon>
        <taxon>Betaproteobacteria</taxon>
        <taxon>Rhodocyclales</taxon>
        <taxon>Zoogloeaceae</taxon>
        <taxon>Pseudothauera</taxon>
    </lineage>
</organism>
<dbReference type="InterPro" id="IPR027417">
    <property type="entry name" value="P-loop_NTPase"/>
</dbReference>
<dbReference type="GO" id="GO:0016301">
    <property type="term" value="F:kinase activity"/>
    <property type="evidence" value="ECO:0007669"/>
    <property type="project" value="UniProtKB-KW"/>
</dbReference>
<gene>
    <name evidence="1" type="ORF">E6C76_10205</name>
</gene>
<dbReference type="EMBL" id="SSOC01000003">
    <property type="protein sequence ID" value="THF65900.1"/>
    <property type="molecule type" value="Genomic_DNA"/>
</dbReference>
<protein>
    <submittedName>
        <fullName evidence="1">HprK-related kinase A</fullName>
    </submittedName>
</protein>
<keyword evidence="1" id="KW-0418">Kinase</keyword>